<dbReference type="GO" id="GO:0097176">
    <property type="term" value="P:epoxide metabolic process"/>
    <property type="evidence" value="ECO:0007669"/>
    <property type="project" value="TreeGrafter"/>
</dbReference>
<dbReference type="AlphaFoldDB" id="A0AAN6LR91"/>
<feature type="domain" description="Epoxide hydrolase N-terminal" evidence="3">
    <location>
        <begin position="17"/>
        <end position="133"/>
    </location>
</feature>
<dbReference type="GO" id="GO:0004301">
    <property type="term" value="F:epoxide hydrolase activity"/>
    <property type="evidence" value="ECO:0007669"/>
    <property type="project" value="TreeGrafter"/>
</dbReference>
<name>A0AAN6LR91_9PLEO</name>
<accession>A0AAN6LR91</accession>
<keyword evidence="5" id="KW-1185">Reference proteome</keyword>
<dbReference type="Pfam" id="PF06441">
    <property type="entry name" value="EHN"/>
    <property type="match status" value="1"/>
</dbReference>
<dbReference type="InterPro" id="IPR010497">
    <property type="entry name" value="Epoxide_hydro_N"/>
</dbReference>
<evidence type="ECO:0000256" key="1">
    <source>
        <dbReference type="ARBA" id="ARBA00010088"/>
    </source>
</evidence>
<dbReference type="Proteomes" id="UP001280581">
    <property type="component" value="Unassembled WGS sequence"/>
</dbReference>
<dbReference type="InterPro" id="IPR029058">
    <property type="entry name" value="AB_hydrolase_fold"/>
</dbReference>
<evidence type="ECO:0000313" key="4">
    <source>
        <dbReference type="EMBL" id="KAK3202572.1"/>
    </source>
</evidence>
<evidence type="ECO:0000259" key="3">
    <source>
        <dbReference type="Pfam" id="PF06441"/>
    </source>
</evidence>
<protein>
    <recommendedName>
        <fullName evidence="3">Epoxide hydrolase N-terminal domain-containing protein</fullName>
    </recommendedName>
</protein>
<comment type="similarity">
    <text evidence="1">Belongs to the peptidase S33 family.</text>
</comment>
<evidence type="ECO:0000256" key="2">
    <source>
        <dbReference type="ARBA" id="ARBA00022801"/>
    </source>
</evidence>
<comment type="caution">
    <text evidence="4">The sequence shown here is derived from an EMBL/GenBank/DDBJ whole genome shotgun (WGS) entry which is preliminary data.</text>
</comment>
<organism evidence="4 5">
    <name type="scientific">Pseudopithomyces chartarum</name>
    <dbReference type="NCBI Taxonomy" id="1892770"/>
    <lineage>
        <taxon>Eukaryota</taxon>
        <taxon>Fungi</taxon>
        <taxon>Dikarya</taxon>
        <taxon>Ascomycota</taxon>
        <taxon>Pezizomycotina</taxon>
        <taxon>Dothideomycetes</taxon>
        <taxon>Pleosporomycetidae</taxon>
        <taxon>Pleosporales</taxon>
        <taxon>Massarineae</taxon>
        <taxon>Didymosphaeriaceae</taxon>
        <taxon>Pseudopithomyces</taxon>
    </lineage>
</organism>
<evidence type="ECO:0000313" key="5">
    <source>
        <dbReference type="Proteomes" id="UP001280581"/>
    </source>
</evidence>
<reference evidence="4 5" key="1">
    <citation type="submission" date="2021-02" db="EMBL/GenBank/DDBJ databases">
        <title>Genome assembly of Pseudopithomyces chartarum.</title>
        <authorList>
            <person name="Jauregui R."/>
            <person name="Singh J."/>
            <person name="Voisey C."/>
        </authorList>
    </citation>
    <scope>NUCLEOTIDE SEQUENCE [LARGE SCALE GENOMIC DNA]</scope>
    <source>
        <strain evidence="4 5">AGR01</strain>
    </source>
</reference>
<keyword evidence="2" id="KW-0378">Hydrolase</keyword>
<dbReference type="SUPFAM" id="SSF53474">
    <property type="entry name" value="alpha/beta-Hydrolases"/>
    <property type="match status" value="1"/>
</dbReference>
<dbReference type="EMBL" id="WVTA01000013">
    <property type="protein sequence ID" value="KAK3202572.1"/>
    <property type="molecule type" value="Genomic_DNA"/>
</dbReference>
<sequence length="314" mass="34808">MADYSTLPASVKDRNNIRSYTISVDETKLQDFKTLWRLSPLVQDTYENQDERETEGHNFGLKRSWLSTTKSYMETEFDWRKQEAYLNNFPQYQATVQDDDGTLHTIHFAALFSQKKDAIPLARLSGWPCCFAESLPLLRLLQEKYSPADLPYHIILPSQPGWPLSSPPPLHKNWTYADSARILHKLMTSSLGFASYALSGGDIGAGIARIMASGYPEVRVLHTNYAQMPRPDGAPAGDELEGFEAEALFPRGAGAVSEGVGGDEWEVGVVSEARDGRALSEFGKKRCAAKRCGGFLGRGVEDVIGIRPFGAKVQ</sequence>
<dbReference type="PANTHER" id="PTHR21661">
    <property type="entry name" value="EPOXIDE HYDROLASE 1-RELATED"/>
    <property type="match status" value="1"/>
</dbReference>
<dbReference type="Gene3D" id="3.40.50.1820">
    <property type="entry name" value="alpha/beta hydrolase"/>
    <property type="match status" value="1"/>
</dbReference>
<dbReference type="PANTHER" id="PTHR21661:SF39">
    <property type="entry name" value="HYDROLASE, PUTATIVE (AFU_ORTHOLOGUE AFUA_3G08960)-RELATED"/>
    <property type="match status" value="1"/>
</dbReference>
<gene>
    <name evidence="4" type="ORF">GRF29_154g22213</name>
</gene>
<proteinExistence type="inferred from homology"/>